<dbReference type="STRING" id="4615.A0A199VIQ5"/>
<evidence type="ECO:0000313" key="4">
    <source>
        <dbReference type="RefSeq" id="XP_020109853.1"/>
    </source>
</evidence>
<dbReference type="PANTHER" id="PTHR33320">
    <property type="entry name" value="METHIONYL-TRNA SYNTHETASE"/>
    <property type="match status" value="1"/>
</dbReference>
<evidence type="ECO:0000313" key="1">
    <source>
        <dbReference type="EMBL" id="OAY77032.1"/>
    </source>
</evidence>
<dbReference type="OrthoDB" id="610577at2759"/>
<dbReference type="GeneID" id="109725172"/>
<keyword evidence="3" id="KW-1185">Reference proteome</keyword>
<evidence type="ECO:0000313" key="2">
    <source>
        <dbReference type="Proteomes" id="UP000092600"/>
    </source>
</evidence>
<proteinExistence type="predicted"/>
<accession>A0A199VIQ5</accession>
<dbReference type="Proteomes" id="UP000092600">
    <property type="component" value="Unassembled WGS sequence"/>
</dbReference>
<reference evidence="4" key="2">
    <citation type="submission" date="2025-04" db="UniProtKB">
        <authorList>
            <consortium name="RefSeq"/>
        </authorList>
    </citation>
    <scope>IDENTIFICATION</scope>
    <source>
        <tissue evidence="4">Leaf</tissue>
    </source>
</reference>
<dbReference type="Proteomes" id="UP000515123">
    <property type="component" value="Linkage group 19"/>
</dbReference>
<name>A0A199VIQ5_ANACO</name>
<dbReference type="PANTHER" id="PTHR33320:SF30">
    <property type="entry name" value="OS04G0606200 PROTEIN"/>
    <property type="match status" value="1"/>
</dbReference>
<dbReference type="EMBL" id="LSRQ01001632">
    <property type="protein sequence ID" value="OAY77032.1"/>
    <property type="molecule type" value="Genomic_DNA"/>
</dbReference>
<gene>
    <name evidence="4" type="primary">LOC109725172</name>
    <name evidence="1" type="ORF">ACMD2_07215</name>
</gene>
<dbReference type="RefSeq" id="XP_020109853.1">
    <property type="nucleotide sequence ID" value="XM_020254264.1"/>
</dbReference>
<dbReference type="AlphaFoldDB" id="A0A199VIQ5"/>
<protein>
    <submittedName>
        <fullName evidence="4">Uncharacterized protein LOC109725172</fullName>
    </submittedName>
</protein>
<reference evidence="1 2" key="1">
    <citation type="journal article" date="2016" name="DNA Res.">
        <title>The draft genome of MD-2 pineapple using hybrid error correction of long reads.</title>
        <authorList>
            <person name="Redwan R.M."/>
            <person name="Saidin A."/>
            <person name="Kumar S.V."/>
        </authorList>
    </citation>
    <scope>NUCLEOTIDE SEQUENCE [LARGE SCALE GENOMIC DNA]</scope>
    <source>
        <strain evidence="2">cv. MD2</strain>
        <tissue evidence="1">Leaf</tissue>
    </source>
</reference>
<evidence type="ECO:0000313" key="3">
    <source>
        <dbReference type="Proteomes" id="UP000515123"/>
    </source>
</evidence>
<organism evidence="1 2">
    <name type="scientific">Ananas comosus</name>
    <name type="common">Pineapple</name>
    <name type="synonym">Ananas ananas</name>
    <dbReference type="NCBI Taxonomy" id="4615"/>
    <lineage>
        <taxon>Eukaryota</taxon>
        <taxon>Viridiplantae</taxon>
        <taxon>Streptophyta</taxon>
        <taxon>Embryophyta</taxon>
        <taxon>Tracheophyta</taxon>
        <taxon>Spermatophyta</taxon>
        <taxon>Magnoliopsida</taxon>
        <taxon>Liliopsida</taxon>
        <taxon>Poales</taxon>
        <taxon>Bromeliaceae</taxon>
        <taxon>Bromelioideae</taxon>
        <taxon>Ananas</taxon>
    </lineage>
</organism>
<sequence length="74" mass="8176">MCFFSSSSPLFFLCSKEEKVLGMEKAPGSCPYCGGAVSATDVERSYRLFCLPLCIVTKRKYACAACSRRLVTYP</sequence>